<keyword evidence="4" id="KW-1185">Reference proteome</keyword>
<feature type="coiled-coil region" evidence="1">
    <location>
        <begin position="76"/>
        <end position="138"/>
    </location>
</feature>
<dbReference type="AlphaFoldDB" id="A0A9N8V2E5"/>
<evidence type="ECO:0000313" key="4">
    <source>
        <dbReference type="Proteomes" id="UP000789831"/>
    </source>
</evidence>
<proteinExistence type="predicted"/>
<reference evidence="3" key="1">
    <citation type="submission" date="2021-06" db="EMBL/GenBank/DDBJ databases">
        <authorList>
            <person name="Kallberg Y."/>
            <person name="Tangrot J."/>
            <person name="Rosling A."/>
        </authorList>
    </citation>
    <scope>NUCLEOTIDE SEQUENCE</scope>
    <source>
        <strain evidence="3">MT106</strain>
    </source>
</reference>
<keyword evidence="2" id="KW-0472">Membrane</keyword>
<keyword evidence="2" id="KW-0812">Transmembrane</keyword>
<dbReference type="Proteomes" id="UP000789831">
    <property type="component" value="Unassembled WGS sequence"/>
</dbReference>
<dbReference type="EMBL" id="CAJVPL010000061">
    <property type="protein sequence ID" value="CAG8440158.1"/>
    <property type="molecule type" value="Genomic_DNA"/>
</dbReference>
<feature type="transmembrane region" description="Helical" evidence="2">
    <location>
        <begin position="137"/>
        <end position="154"/>
    </location>
</feature>
<comment type="caution">
    <text evidence="3">The sequence shown here is derived from an EMBL/GenBank/DDBJ whole genome shotgun (WGS) entry which is preliminary data.</text>
</comment>
<keyword evidence="2" id="KW-1133">Transmembrane helix</keyword>
<organism evidence="3 4">
    <name type="scientific">Ambispora gerdemannii</name>
    <dbReference type="NCBI Taxonomy" id="144530"/>
    <lineage>
        <taxon>Eukaryota</taxon>
        <taxon>Fungi</taxon>
        <taxon>Fungi incertae sedis</taxon>
        <taxon>Mucoromycota</taxon>
        <taxon>Glomeromycotina</taxon>
        <taxon>Glomeromycetes</taxon>
        <taxon>Archaeosporales</taxon>
        <taxon>Ambisporaceae</taxon>
        <taxon>Ambispora</taxon>
    </lineage>
</organism>
<accession>A0A9N8V2E5</accession>
<evidence type="ECO:0000313" key="3">
    <source>
        <dbReference type="EMBL" id="CAG8440158.1"/>
    </source>
</evidence>
<gene>
    <name evidence="3" type="ORF">AGERDE_LOCUS997</name>
</gene>
<dbReference type="OrthoDB" id="10404685at2759"/>
<evidence type="ECO:0000256" key="1">
    <source>
        <dbReference type="SAM" id="Coils"/>
    </source>
</evidence>
<evidence type="ECO:0000256" key="2">
    <source>
        <dbReference type="SAM" id="Phobius"/>
    </source>
</evidence>
<sequence>MENQLRKSFLRSLSKYLQIPPEDTIISKSKPQVKKIVESINEGFTAASIKSSELAGAILLYIHELVQRKLEDDEYLDVLEEIKKKSEIIVEEYQQTLQRSNQIVNRLNEISKKYVDRQKSLDIELKTLEKEKKKLKYRKNAFFVIAFFIFIFIMANEIQIAAIIFVIIFAYIMRFLEKKKVSIQDQIQKLTSASRNIANAHIGIESIIQAVKINSQYWRKILRKVDLTYQMLQARGDRSRPRKLSETVAKQYTKEWESIKEAFDNYSWNNSSVN</sequence>
<keyword evidence="1" id="KW-0175">Coiled coil</keyword>
<protein>
    <submittedName>
        <fullName evidence="3">9543_t:CDS:1</fullName>
    </submittedName>
</protein>
<name>A0A9N8V2E5_9GLOM</name>